<evidence type="ECO:0000256" key="2">
    <source>
        <dbReference type="ARBA" id="ARBA00022771"/>
    </source>
</evidence>
<organism evidence="6 7">
    <name type="scientific">Jaapia argillacea MUCL 33604</name>
    <dbReference type="NCBI Taxonomy" id="933084"/>
    <lineage>
        <taxon>Eukaryota</taxon>
        <taxon>Fungi</taxon>
        <taxon>Dikarya</taxon>
        <taxon>Basidiomycota</taxon>
        <taxon>Agaricomycotina</taxon>
        <taxon>Agaricomycetes</taxon>
        <taxon>Agaricomycetidae</taxon>
        <taxon>Jaapiales</taxon>
        <taxon>Jaapiaceae</taxon>
        <taxon>Jaapia</taxon>
    </lineage>
</organism>
<sequence>MQVVTSEEYRQILDISVESLARLSGATDTEDVPDSQRSFKLKQQLGVLQSKPQAEQAKIHHELAAKHLPILAAKFKQSKGPLNAPMTLLNVISYTPYFVRFIGTPDGHGIAALQAKRMNESEVEHTDRDQIGEMCQFLATLLLLQGVNGIDADEKASLVKRLKKWERTFPGRLASTASSRSLAILNNEIGMRRALDQSRKTIIRGVEQCGADGCFRRRDSQTPGPELKQCARCKTAIYCGPEHQKQAWSTHKGLCFAPSF</sequence>
<dbReference type="Proteomes" id="UP000027265">
    <property type="component" value="Unassembled WGS sequence"/>
</dbReference>
<dbReference type="PROSITE" id="PS50865">
    <property type="entry name" value="ZF_MYND_2"/>
    <property type="match status" value="1"/>
</dbReference>
<protein>
    <recommendedName>
        <fullName evidence="5">MYND-type domain-containing protein</fullName>
    </recommendedName>
</protein>
<reference evidence="7" key="1">
    <citation type="journal article" date="2014" name="Proc. Natl. Acad. Sci. U.S.A.">
        <title>Extensive sampling of basidiomycete genomes demonstrates inadequacy of the white-rot/brown-rot paradigm for wood decay fungi.</title>
        <authorList>
            <person name="Riley R."/>
            <person name="Salamov A.A."/>
            <person name="Brown D.W."/>
            <person name="Nagy L.G."/>
            <person name="Floudas D."/>
            <person name="Held B.W."/>
            <person name="Levasseur A."/>
            <person name="Lombard V."/>
            <person name="Morin E."/>
            <person name="Otillar R."/>
            <person name="Lindquist E.A."/>
            <person name="Sun H."/>
            <person name="LaButti K.M."/>
            <person name="Schmutz J."/>
            <person name="Jabbour D."/>
            <person name="Luo H."/>
            <person name="Baker S.E."/>
            <person name="Pisabarro A.G."/>
            <person name="Walton J.D."/>
            <person name="Blanchette R.A."/>
            <person name="Henrissat B."/>
            <person name="Martin F."/>
            <person name="Cullen D."/>
            <person name="Hibbett D.S."/>
            <person name="Grigoriev I.V."/>
        </authorList>
    </citation>
    <scope>NUCLEOTIDE SEQUENCE [LARGE SCALE GENOMIC DNA]</scope>
    <source>
        <strain evidence="7">MUCL 33604</strain>
    </source>
</reference>
<gene>
    <name evidence="6" type="ORF">JAAARDRAFT_41677</name>
</gene>
<evidence type="ECO:0000313" key="7">
    <source>
        <dbReference type="Proteomes" id="UP000027265"/>
    </source>
</evidence>
<proteinExistence type="predicted"/>
<keyword evidence="7" id="KW-1185">Reference proteome</keyword>
<feature type="domain" description="MYND-type" evidence="5">
    <location>
        <begin position="211"/>
        <end position="255"/>
    </location>
</feature>
<evidence type="ECO:0000256" key="1">
    <source>
        <dbReference type="ARBA" id="ARBA00022723"/>
    </source>
</evidence>
<dbReference type="InterPro" id="IPR002893">
    <property type="entry name" value="Znf_MYND"/>
</dbReference>
<evidence type="ECO:0000259" key="5">
    <source>
        <dbReference type="PROSITE" id="PS50865"/>
    </source>
</evidence>
<accession>A0A067PIR2</accession>
<dbReference type="Gene3D" id="6.10.140.2220">
    <property type="match status" value="1"/>
</dbReference>
<dbReference type="OrthoDB" id="432970at2759"/>
<dbReference type="HOGENOM" id="CLU_076640_1_0_1"/>
<dbReference type="AlphaFoldDB" id="A0A067PIR2"/>
<dbReference type="SUPFAM" id="SSF144232">
    <property type="entry name" value="HIT/MYND zinc finger-like"/>
    <property type="match status" value="1"/>
</dbReference>
<dbReference type="Pfam" id="PF01753">
    <property type="entry name" value="zf-MYND"/>
    <property type="match status" value="1"/>
</dbReference>
<keyword evidence="1" id="KW-0479">Metal-binding</keyword>
<keyword evidence="3" id="KW-0862">Zinc</keyword>
<evidence type="ECO:0000256" key="4">
    <source>
        <dbReference type="PROSITE-ProRule" id="PRU00134"/>
    </source>
</evidence>
<dbReference type="InParanoid" id="A0A067PIR2"/>
<evidence type="ECO:0000313" key="6">
    <source>
        <dbReference type="EMBL" id="KDQ50887.1"/>
    </source>
</evidence>
<name>A0A067PIR2_9AGAM</name>
<dbReference type="EMBL" id="KL197754">
    <property type="protein sequence ID" value="KDQ50887.1"/>
    <property type="molecule type" value="Genomic_DNA"/>
</dbReference>
<dbReference type="GO" id="GO:0008270">
    <property type="term" value="F:zinc ion binding"/>
    <property type="evidence" value="ECO:0007669"/>
    <property type="project" value="UniProtKB-KW"/>
</dbReference>
<evidence type="ECO:0000256" key="3">
    <source>
        <dbReference type="ARBA" id="ARBA00022833"/>
    </source>
</evidence>
<keyword evidence="2 4" id="KW-0863">Zinc-finger</keyword>